<proteinExistence type="predicted"/>
<name>A0A1Y0SVQ1_9CAUD</name>
<dbReference type="Proteomes" id="UP000225448">
    <property type="component" value="Segment"/>
</dbReference>
<gene>
    <name evidence="1" type="ORF">PHABIO_13</name>
</gene>
<protein>
    <submittedName>
        <fullName evidence="1">Uncharacterized protein</fullName>
    </submittedName>
</protein>
<dbReference type="EMBL" id="MF042360">
    <property type="protein sequence ID" value="ARV76644.1"/>
    <property type="molecule type" value="Genomic_DNA"/>
</dbReference>
<sequence>MANNRNYQVVIGPTNREKLFETGICVGYLHGHTLITGKYKHVHAVIKELDLICYSEVALVPSTQFPERT</sequence>
<evidence type="ECO:0000313" key="1">
    <source>
        <dbReference type="EMBL" id="ARV76644.1"/>
    </source>
</evidence>
<evidence type="ECO:0000313" key="2">
    <source>
        <dbReference type="Proteomes" id="UP000225448"/>
    </source>
</evidence>
<keyword evidence="2" id="KW-1185">Reference proteome</keyword>
<accession>A0A1Y0SVQ1</accession>
<reference evidence="1 2" key="1">
    <citation type="submission" date="2017-05" db="EMBL/GenBank/DDBJ databases">
        <authorList>
            <person name="Song R."/>
            <person name="Chenine A.L."/>
            <person name="Ruprecht R.M."/>
        </authorList>
    </citation>
    <scope>NUCLEOTIDE SEQUENCE [LARGE SCALE GENOMIC DNA]</scope>
</reference>
<organism evidence="1 2">
    <name type="scientific">Pseudomonas phage Phabio</name>
    <dbReference type="NCBI Taxonomy" id="2006668"/>
    <lineage>
        <taxon>Viruses</taxon>
        <taxon>Duplodnaviria</taxon>
        <taxon>Heunggongvirae</taxon>
        <taxon>Uroviricota</taxon>
        <taxon>Caudoviricetes</taxon>
        <taxon>Chimalliviridae</taxon>
        <taxon>Phabiovirus</taxon>
        <taxon>Phabiovirus phabio</taxon>
    </lineage>
</organism>